<dbReference type="AlphaFoldDB" id="A0AAU9MX94"/>
<dbReference type="InterPro" id="IPR015661">
    <property type="entry name" value="Bub1/Mad3"/>
</dbReference>
<dbReference type="PANTHER" id="PTHR14030:SF4">
    <property type="entry name" value="BUB1 KINASE, ISOFORM A-RELATED"/>
    <property type="match status" value="1"/>
</dbReference>
<evidence type="ECO:0000313" key="1">
    <source>
        <dbReference type="EMBL" id="CAH1428764.1"/>
    </source>
</evidence>
<accession>A0AAU9MX94</accession>
<sequence length="106" mass="12133">MNAQISKYTGYHESNKCYSGKVALSSLLKSARNKVIEIGGKKYQIKGCAGKGGFAQVYKASINNNADDIVALKIQKPPFPWAFYMYRQLDKRIPENEIFYPMERFR</sequence>
<dbReference type="GO" id="GO:0032991">
    <property type="term" value="C:protein-containing complex"/>
    <property type="evidence" value="ECO:0007669"/>
    <property type="project" value="UniProtKB-ARBA"/>
</dbReference>
<dbReference type="SUPFAM" id="SSF56112">
    <property type="entry name" value="Protein kinase-like (PK-like)"/>
    <property type="match status" value="1"/>
</dbReference>
<evidence type="ECO:0008006" key="3">
    <source>
        <dbReference type="Google" id="ProtNLM"/>
    </source>
</evidence>
<dbReference type="GO" id="GO:0004672">
    <property type="term" value="F:protein kinase activity"/>
    <property type="evidence" value="ECO:0007669"/>
    <property type="project" value="TreeGrafter"/>
</dbReference>
<comment type="caution">
    <text evidence="1">The sequence shown here is derived from an EMBL/GenBank/DDBJ whole genome shotgun (WGS) entry which is preliminary data.</text>
</comment>
<dbReference type="GO" id="GO:0007094">
    <property type="term" value="P:mitotic spindle assembly checkpoint signaling"/>
    <property type="evidence" value="ECO:0007669"/>
    <property type="project" value="InterPro"/>
</dbReference>
<proteinExistence type="predicted"/>
<reference evidence="1 2" key="1">
    <citation type="submission" date="2022-01" db="EMBL/GenBank/DDBJ databases">
        <authorList>
            <person name="Xiong W."/>
            <person name="Schranz E."/>
        </authorList>
    </citation>
    <scope>NUCLEOTIDE SEQUENCE [LARGE SCALE GENOMIC DNA]</scope>
</reference>
<dbReference type="GO" id="GO:0051754">
    <property type="term" value="P:meiotic sister chromatid cohesion, centromeric"/>
    <property type="evidence" value="ECO:0007669"/>
    <property type="project" value="TreeGrafter"/>
</dbReference>
<dbReference type="InterPro" id="IPR011009">
    <property type="entry name" value="Kinase-like_dom_sf"/>
</dbReference>
<keyword evidence="2" id="KW-1185">Reference proteome</keyword>
<organism evidence="1 2">
    <name type="scientific">Lactuca virosa</name>
    <dbReference type="NCBI Taxonomy" id="75947"/>
    <lineage>
        <taxon>Eukaryota</taxon>
        <taxon>Viridiplantae</taxon>
        <taxon>Streptophyta</taxon>
        <taxon>Embryophyta</taxon>
        <taxon>Tracheophyta</taxon>
        <taxon>Spermatophyta</taxon>
        <taxon>Magnoliopsida</taxon>
        <taxon>eudicotyledons</taxon>
        <taxon>Gunneridae</taxon>
        <taxon>Pentapetalae</taxon>
        <taxon>asterids</taxon>
        <taxon>campanulids</taxon>
        <taxon>Asterales</taxon>
        <taxon>Asteraceae</taxon>
        <taxon>Cichorioideae</taxon>
        <taxon>Cichorieae</taxon>
        <taxon>Lactucinae</taxon>
        <taxon>Lactuca</taxon>
    </lineage>
</organism>
<gene>
    <name evidence="1" type="ORF">LVIROSA_LOCUS15673</name>
</gene>
<name>A0AAU9MX94_9ASTR</name>
<dbReference type="PANTHER" id="PTHR14030">
    <property type="entry name" value="MITOTIC CHECKPOINT SERINE/THREONINE-PROTEIN KINASE BUB1"/>
    <property type="match status" value="1"/>
</dbReference>
<dbReference type="GO" id="GO:0000776">
    <property type="term" value="C:kinetochore"/>
    <property type="evidence" value="ECO:0007669"/>
    <property type="project" value="UniProtKB-ARBA"/>
</dbReference>
<dbReference type="Gene3D" id="1.10.510.10">
    <property type="entry name" value="Transferase(Phosphotransferase) domain 1"/>
    <property type="match status" value="1"/>
</dbReference>
<evidence type="ECO:0000313" key="2">
    <source>
        <dbReference type="Proteomes" id="UP001157418"/>
    </source>
</evidence>
<protein>
    <recommendedName>
        <fullName evidence="3">Protein kinase domain-containing protein</fullName>
    </recommendedName>
</protein>
<dbReference type="Proteomes" id="UP001157418">
    <property type="component" value="Unassembled WGS sequence"/>
</dbReference>
<dbReference type="EMBL" id="CAKMRJ010002223">
    <property type="protein sequence ID" value="CAH1428764.1"/>
    <property type="molecule type" value="Genomic_DNA"/>
</dbReference>